<dbReference type="PANTHER" id="PTHR21342">
    <property type="entry name" value="PHOSPHOPANTETHEINE ADENYLYLTRANSFERASE"/>
    <property type="match status" value="1"/>
</dbReference>
<dbReference type="Pfam" id="PF01467">
    <property type="entry name" value="CTP_transf_like"/>
    <property type="match status" value="1"/>
</dbReference>
<keyword evidence="3 9" id="KW-0548">Nucleotidyltransferase</keyword>
<dbReference type="HAMAP" id="MF_00151">
    <property type="entry name" value="PPAT_bact"/>
    <property type="match status" value="1"/>
</dbReference>
<keyword evidence="6 9" id="KW-0460">Magnesium</keyword>
<dbReference type="RefSeq" id="WP_077275331.1">
    <property type="nucleotide sequence ID" value="NZ_CP019609.1"/>
</dbReference>
<dbReference type="EC" id="2.7.7.3" evidence="9"/>
<dbReference type="KEGG" id="vpi:BW732_02630"/>
<dbReference type="GO" id="GO:0005737">
    <property type="term" value="C:cytoplasm"/>
    <property type="evidence" value="ECO:0007669"/>
    <property type="project" value="UniProtKB-SubCell"/>
</dbReference>
<keyword evidence="4 9" id="KW-0547">Nucleotide-binding</keyword>
<comment type="function">
    <text evidence="9">Reversibly transfers an adenylyl group from ATP to 4'-phosphopantetheine, yielding dephospho-CoA (dPCoA) and pyrophosphate.</text>
</comment>
<evidence type="ECO:0000256" key="3">
    <source>
        <dbReference type="ARBA" id="ARBA00022695"/>
    </source>
</evidence>
<dbReference type="NCBIfam" id="TIGR01510">
    <property type="entry name" value="coaD_prev_kdtB"/>
    <property type="match status" value="1"/>
</dbReference>
<keyword evidence="11" id="KW-1185">Reference proteome</keyword>
<evidence type="ECO:0000256" key="8">
    <source>
        <dbReference type="ARBA" id="ARBA00029346"/>
    </source>
</evidence>
<dbReference type="Gene3D" id="3.40.50.620">
    <property type="entry name" value="HUPs"/>
    <property type="match status" value="1"/>
</dbReference>
<evidence type="ECO:0000256" key="9">
    <source>
        <dbReference type="HAMAP-Rule" id="MF_00151"/>
    </source>
</evidence>
<dbReference type="STRING" id="633807.BW732_02630"/>
<dbReference type="UniPathway" id="UPA00241">
    <property type="reaction ID" value="UER00355"/>
</dbReference>
<feature type="binding site" evidence="9">
    <location>
        <begin position="126"/>
        <end position="132"/>
    </location>
    <ligand>
        <name>ATP</name>
        <dbReference type="ChEBI" id="CHEBI:30616"/>
    </ligand>
</feature>
<dbReference type="GO" id="GO:0015937">
    <property type="term" value="P:coenzyme A biosynthetic process"/>
    <property type="evidence" value="ECO:0007669"/>
    <property type="project" value="UniProtKB-UniRule"/>
</dbReference>
<accession>A0A1Q2D4B6</accession>
<dbReference type="InterPro" id="IPR004821">
    <property type="entry name" value="Cyt_trans-like"/>
</dbReference>
<evidence type="ECO:0000256" key="6">
    <source>
        <dbReference type="ARBA" id="ARBA00022842"/>
    </source>
</evidence>
<dbReference type="EMBL" id="CP019609">
    <property type="protein sequence ID" value="AQP53236.1"/>
    <property type="molecule type" value="Genomic_DNA"/>
</dbReference>
<feature type="binding site" evidence="9">
    <location>
        <position position="76"/>
    </location>
    <ligand>
        <name>substrate</name>
    </ligand>
</feature>
<feature type="binding site" evidence="9">
    <location>
        <position position="101"/>
    </location>
    <ligand>
        <name>ATP</name>
        <dbReference type="ChEBI" id="CHEBI:30616"/>
    </ligand>
</feature>
<organism evidence="10 11">
    <name type="scientific">Vagococcus penaei</name>
    <dbReference type="NCBI Taxonomy" id="633807"/>
    <lineage>
        <taxon>Bacteria</taxon>
        <taxon>Bacillati</taxon>
        <taxon>Bacillota</taxon>
        <taxon>Bacilli</taxon>
        <taxon>Lactobacillales</taxon>
        <taxon>Enterococcaceae</taxon>
        <taxon>Vagococcus</taxon>
    </lineage>
</organism>
<sequence>MTSKKALFPGSFDPFTNGHLNTVERASTMFDEIIISVATNTSKQALFTPEEKKRLIEQATSHLPNISVCLQSFGLTVEQAKQLDAQFLLRGIRNHQDFEYEKSIAFMNKQLNESIETVFLLADEQYSSISSTMIKEIAKFNGDISKFVPQGVNQAIKEKLI</sequence>
<evidence type="ECO:0000313" key="11">
    <source>
        <dbReference type="Proteomes" id="UP000188246"/>
    </source>
</evidence>
<feature type="binding site" evidence="9">
    <location>
        <begin position="11"/>
        <end position="12"/>
    </location>
    <ligand>
        <name>ATP</name>
        <dbReference type="ChEBI" id="CHEBI:30616"/>
    </ligand>
</feature>
<keyword evidence="5 9" id="KW-0067">ATP-binding</keyword>
<keyword evidence="1 9" id="KW-0963">Cytoplasm</keyword>
<comment type="subcellular location">
    <subcellularLocation>
        <location evidence="9">Cytoplasm</location>
    </subcellularLocation>
</comment>
<comment type="subunit">
    <text evidence="9">Homohexamer.</text>
</comment>
<dbReference type="InterPro" id="IPR014729">
    <property type="entry name" value="Rossmann-like_a/b/a_fold"/>
</dbReference>
<evidence type="ECO:0000256" key="4">
    <source>
        <dbReference type="ARBA" id="ARBA00022741"/>
    </source>
</evidence>
<keyword evidence="7 9" id="KW-0173">Coenzyme A biosynthesis</keyword>
<feature type="binding site" evidence="9">
    <location>
        <position position="90"/>
    </location>
    <ligand>
        <name>substrate</name>
    </ligand>
</feature>
<dbReference type="AlphaFoldDB" id="A0A1Q2D4B6"/>
<keyword evidence="2 9" id="KW-0808">Transferase</keyword>
<dbReference type="CDD" id="cd02163">
    <property type="entry name" value="PPAT"/>
    <property type="match status" value="1"/>
</dbReference>
<evidence type="ECO:0000256" key="7">
    <source>
        <dbReference type="ARBA" id="ARBA00022993"/>
    </source>
</evidence>
<protein>
    <recommendedName>
        <fullName evidence="9">Phosphopantetheine adenylyltransferase</fullName>
        <ecNumber evidence="9">2.7.7.3</ecNumber>
    </recommendedName>
    <alternativeName>
        <fullName evidence="9">Dephospho-CoA pyrophosphorylase</fullName>
    </alternativeName>
    <alternativeName>
        <fullName evidence="9">Pantetheine-phosphate adenylyltransferase</fullName>
        <shortName evidence="9">PPAT</shortName>
    </alternativeName>
</protein>
<reference evidence="10 11" key="1">
    <citation type="journal article" date="2010" name="Int. J. Syst. Evol. Microbiol.">
        <title>Vagococcus penaei sp. nov., isolated from spoilage microbiota of cooked shrimp (Penaeus vannamei).</title>
        <authorList>
            <person name="Jaffres E."/>
            <person name="Prevost H."/>
            <person name="Rossero A."/>
            <person name="Joffraud J.J."/>
            <person name="Dousset X."/>
        </authorList>
    </citation>
    <scope>NUCLEOTIDE SEQUENCE [LARGE SCALE GENOMIC DNA]</scope>
    <source>
        <strain evidence="10 11">CD276</strain>
    </source>
</reference>
<dbReference type="OrthoDB" id="9806661at2"/>
<evidence type="ECO:0000256" key="5">
    <source>
        <dbReference type="ARBA" id="ARBA00022840"/>
    </source>
</evidence>
<dbReference type="GO" id="GO:0004595">
    <property type="term" value="F:pantetheine-phosphate adenylyltransferase activity"/>
    <property type="evidence" value="ECO:0007669"/>
    <property type="project" value="UniProtKB-UniRule"/>
</dbReference>
<comment type="similarity">
    <text evidence="9">Belongs to the bacterial CoaD family.</text>
</comment>
<feature type="site" description="Transition state stabilizer" evidence="9">
    <location>
        <position position="19"/>
    </location>
</feature>
<dbReference type="PANTHER" id="PTHR21342:SF1">
    <property type="entry name" value="PHOSPHOPANTETHEINE ADENYLYLTRANSFERASE"/>
    <property type="match status" value="1"/>
</dbReference>
<evidence type="ECO:0000313" key="10">
    <source>
        <dbReference type="EMBL" id="AQP53236.1"/>
    </source>
</evidence>
<dbReference type="Proteomes" id="UP000188246">
    <property type="component" value="Chromosome"/>
</dbReference>
<gene>
    <name evidence="9" type="primary">coaD</name>
    <name evidence="10" type="ORF">BW732_02630</name>
</gene>
<name>A0A1Q2D4B6_9ENTE</name>
<comment type="catalytic activity">
    <reaction evidence="8 9">
        <text>(R)-4'-phosphopantetheine + ATP + H(+) = 3'-dephospho-CoA + diphosphate</text>
        <dbReference type="Rhea" id="RHEA:19801"/>
        <dbReference type="ChEBI" id="CHEBI:15378"/>
        <dbReference type="ChEBI" id="CHEBI:30616"/>
        <dbReference type="ChEBI" id="CHEBI:33019"/>
        <dbReference type="ChEBI" id="CHEBI:57328"/>
        <dbReference type="ChEBI" id="CHEBI:61723"/>
        <dbReference type="EC" id="2.7.7.3"/>
    </reaction>
</comment>
<comment type="cofactor">
    <cofactor evidence="9">
        <name>Mg(2+)</name>
        <dbReference type="ChEBI" id="CHEBI:18420"/>
    </cofactor>
</comment>
<dbReference type="PRINTS" id="PR01020">
    <property type="entry name" value="LPSBIOSNTHSS"/>
</dbReference>
<proteinExistence type="inferred from homology"/>
<evidence type="ECO:0000256" key="1">
    <source>
        <dbReference type="ARBA" id="ARBA00022490"/>
    </source>
</evidence>
<dbReference type="GO" id="GO:0005524">
    <property type="term" value="F:ATP binding"/>
    <property type="evidence" value="ECO:0007669"/>
    <property type="project" value="UniProtKB-KW"/>
</dbReference>
<feature type="binding site" evidence="9">
    <location>
        <position position="43"/>
    </location>
    <ligand>
        <name>substrate</name>
    </ligand>
</feature>
<comment type="pathway">
    <text evidence="9">Cofactor biosynthesis; coenzyme A biosynthesis; CoA from (R)-pantothenate: step 4/5.</text>
</comment>
<feature type="binding site" evidence="9">
    <location>
        <begin position="91"/>
        <end position="93"/>
    </location>
    <ligand>
        <name>ATP</name>
        <dbReference type="ChEBI" id="CHEBI:30616"/>
    </ligand>
</feature>
<feature type="binding site" evidence="9">
    <location>
        <position position="19"/>
    </location>
    <ligand>
        <name>ATP</name>
        <dbReference type="ChEBI" id="CHEBI:30616"/>
    </ligand>
</feature>
<feature type="binding site" evidence="9">
    <location>
        <position position="11"/>
    </location>
    <ligand>
        <name>substrate</name>
    </ligand>
</feature>
<evidence type="ECO:0000256" key="2">
    <source>
        <dbReference type="ARBA" id="ARBA00022679"/>
    </source>
</evidence>
<dbReference type="InterPro" id="IPR001980">
    <property type="entry name" value="PPAT"/>
</dbReference>
<dbReference type="NCBIfam" id="TIGR00125">
    <property type="entry name" value="cyt_tran_rel"/>
    <property type="match status" value="1"/>
</dbReference>
<dbReference type="SUPFAM" id="SSF52374">
    <property type="entry name" value="Nucleotidylyl transferase"/>
    <property type="match status" value="1"/>
</dbReference>